<proteinExistence type="predicted"/>
<dbReference type="SUPFAM" id="SSF52172">
    <property type="entry name" value="CheY-like"/>
    <property type="match status" value="1"/>
</dbReference>
<dbReference type="STRING" id="1391627.SAMN05216464_12819"/>
<protein>
    <submittedName>
        <fullName evidence="1">Uncharacterized protein</fullName>
    </submittedName>
</protein>
<dbReference type="PROSITE" id="PS51257">
    <property type="entry name" value="PROKAR_LIPOPROTEIN"/>
    <property type="match status" value="1"/>
</dbReference>
<accession>A0A1G7NMD8</accession>
<gene>
    <name evidence="1" type="ORF">SAMN05216464_12819</name>
</gene>
<sequence>MRKKILVLDDDNGILDVISYVLEDAGYMVQTLSSCELYYRKSGSFTQIWY</sequence>
<dbReference type="AlphaFoldDB" id="A0A1G7NMD8"/>
<name>A0A1G7NMD8_9SPHI</name>
<dbReference type="Proteomes" id="UP000199072">
    <property type="component" value="Unassembled WGS sequence"/>
</dbReference>
<keyword evidence="2" id="KW-1185">Reference proteome</keyword>
<evidence type="ECO:0000313" key="2">
    <source>
        <dbReference type="Proteomes" id="UP000199072"/>
    </source>
</evidence>
<dbReference type="EMBL" id="FNAI01000028">
    <property type="protein sequence ID" value="SDF75142.1"/>
    <property type="molecule type" value="Genomic_DNA"/>
</dbReference>
<dbReference type="RefSeq" id="WP_162842818.1">
    <property type="nucleotide sequence ID" value="NZ_FNAI01000028.1"/>
</dbReference>
<evidence type="ECO:0000313" key="1">
    <source>
        <dbReference type="EMBL" id="SDF75142.1"/>
    </source>
</evidence>
<organism evidence="1 2">
    <name type="scientific">Mucilaginibacter pineti</name>
    <dbReference type="NCBI Taxonomy" id="1391627"/>
    <lineage>
        <taxon>Bacteria</taxon>
        <taxon>Pseudomonadati</taxon>
        <taxon>Bacteroidota</taxon>
        <taxon>Sphingobacteriia</taxon>
        <taxon>Sphingobacteriales</taxon>
        <taxon>Sphingobacteriaceae</taxon>
        <taxon>Mucilaginibacter</taxon>
    </lineage>
</organism>
<dbReference type="InterPro" id="IPR011006">
    <property type="entry name" value="CheY-like_superfamily"/>
</dbReference>
<reference evidence="1 2" key="1">
    <citation type="submission" date="2016-10" db="EMBL/GenBank/DDBJ databases">
        <authorList>
            <person name="de Groot N.N."/>
        </authorList>
    </citation>
    <scope>NUCLEOTIDE SEQUENCE [LARGE SCALE GENOMIC DNA]</scope>
    <source>
        <strain evidence="1 2">47C3B</strain>
    </source>
</reference>